<evidence type="ECO:0000313" key="2">
    <source>
        <dbReference type="Proteomes" id="UP000256424"/>
    </source>
</evidence>
<evidence type="ECO:0000313" key="1">
    <source>
        <dbReference type="EMBL" id="RDU73133.1"/>
    </source>
</evidence>
<sequence length="411" mass="45466">MRLLAIFLFLGLCVSIEARYTTLDDALLNGTKKVDVVLYGKYTNTSGGYINGSVGLGYITGFYYSLRAAISFRAAQSFFDSQNAFRRDFGGINGTIIGDSAILLGESFLEYFDGDTAIKAGRFQPISEYVNTLTDGIWIRNASLKNLTLEGMWAYRMGRVSYYEMLPFTRLGGSDSIGWFDVGGKYFLSNNKGDNKSSMYISIFSTFIPNVFGSVGIRWHSGFRFNGSETWFGVDAGFAGSFEDHQSRFSADNNTFLFDAKLIFGFSWLDIVVGYVMSGRGGMGGLNSLGVGNGTQADDSLFYKNIHPFFVWGGNAIKFGRNAKLIYAASRLSFFDNKLSAYVAYGATFFDGYSGRYGSNNTTGIIQNELNVMVEFAITRTLNVVAYVTDTHFGRGVPNIFQVNGGFRFMF</sequence>
<organism evidence="1 2">
    <name type="scientific">Helicobacter aurati</name>
    <dbReference type="NCBI Taxonomy" id="137778"/>
    <lineage>
        <taxon>Bacteria</taxon>
        <taxon>Pseudomonadati</taxon>
        <taxon>Campylobacterota</taxon>
        <taxon>Epsilonproteobacteria</taxon>
        <taxon>Campylobacterales</taxon>
        <taxon>Helicobacteraceae</taxon>
        <taxon>Helicobacter</taxon>
    </lineage>
</organism>
<evidence type="ECO:0008006" key="3">
    <source>
        <dbReference type="Google" id="ProtNLM"/>
    </source>
</evidence>
<dbReference type="Proteomes" id="UP000256424">
    <property type="component" value="Unassembled WGS sequence"/>
</dbReference>
<dbReference type="RefSeq" id="WP_104762718.1">
    <property type="nucleotide sequence ID" value="NZ_FZPM01000006.1"/>
</dbReference>
<name>A0A3D8J6M5_9HELI</name>
<accession>A0A3D8J6M5</accession>
<dbReference type="OrthoDB" id="5317449at2"/>
<comment type="caution">
    <text evidence="1">The sequence shown here is derived from an EMBL/GenBank/DDBJ whole genome shotgun (WGS) entry which is preliminary data.</text>
</comment>
<gene>
    <name evidence="1" type="ORF">CQA66_02610</name>
</gene>
<reference evidence="1 2" key="1">
    <citation type="submission" date="2018-04" db="EMBL/GenBank/DDBJ databases">
        <title>Novel Campyloabacter and Helicobacter Species and Strains.</title>
        <authorList>
            <person name="Mannion A.J."/>
            <person name="Shen Z."/>
            <person name="Fox J.G."/>
        </authorList>
    </citation>
    <scope>NUCLEOTIDE SEQUENCE [LARGE SCALE GENOMIC DNA]</scope>
    <source>
        <strain evidence="1 2">MIT 97-5075</strain>
    </source>
</reference>
<keyword evidence="2" id="KW-1185">Reference proteome</keyword>
<dbReference type="AlphaFoldDB" id="A0A3D8J6M5"/>
<dbReference type="EMBL" id="NXLW01000003">
    <property type="protein sequence ID" value="RDU73133.1"/>
    <property type="molecule type" value="Genomic_DNA"/>
</dbReference>
<proteinExistence type="predicted"/>
<protein>
    <recommendedName>
        <fullName evidence="3">Outer membrane protein</fullName>
    </recommendedName>
</protein>